<dbReference type="EMBL" id="RCZC01000008">
    <property type="protein sequence ID" value="TPG48999.1"/>
    <property type="molecule type" value="Genomic_DNA"/>
</dbReference>
<evidence type="ECO:0008006" key="4">
    <source>
        <dbReference type="Google" id="ProtNLM"/>
    </source>
</evidence>
<keyword evidence="3" id="KW-1185">Reference proteome</keyword>
<evidence type="ECO:0000313" key="3">
    <source>
        <dbReference type="Proteomes" id="UP000319931"/>
    </source>
</evidence>
<name>A0A502FI03_9SPHN</name>
<proteinExistence type="predicted"/>
<evidence type="ECO:0000313" key="2">
    <source>
        <dbReference type="EMBL" id="TPG48999.1"/>
    </source>
</evidence>
<keyword evidence="1" id="KW-1133">Transmembrane helix</keyword>
<evidence type="ECO:0000256" key="1">
    <source>
        <dbReference type="SAM" id="Phobius"/>
    </source>
</evidence>
<protein>
    <recommendedName>
        <fullName evidence="4">DUF1761 domain-containing protein</fullName>
    </recommendedName>
</protein>
<feature type="transmembrane region" description="Helical" evidence="1">
    <location>
        <begin position="6"/>
        <end position="27"/>
    </location>
</feature>
<dbReference type="AlphaFoldDB" id="A0A502FI03"/>
<dbReference type="OrthoDB" id="344736at2"/>
<gene>
    <name evidence="2" type="ORF">EAH76_19405</name>
</gene>
<reference evidence="2 3" key="1">
    <citation type="journal article" date="2019" name="Environ. Microbiol.">
        <title>Species interactions and distinct microbial communities in high Arctic permafrost affected cryosols are associated with the CH4 and CO2 gas fluxes.</title>
        <authorList>
            <person name="Altshuler I."/>
            <person name="Hamel J."/>
            <person name="Turney S."/>
            <person name="Magnuson E."/>
            <person name="Levesque R."/>
            <person name="Greer C."/>
            <person name="Whyte L.G."/>
        </authorList>
    </citation>
    <scope>NUCLEOTIDE SEQUENCE [LARGE SCALE GENOMIC DNA]</scope>
    <source>
        <strain evidence="2 3">E6.1</strain>
    </source>
</reference>
<sequence length="128" mass="13330">MIYILINLVPILVATLIGLMLGAAYHVAFGRGRVSASAIAVAALGLFWFASILAGALILAPPKAAPWIMAVGSAVVIWAGFVLPVVAVTQRYHGVVARRIVGDSLFWLVTMVAQAVAMKLIGLVPPGV</sequence>
<dbReference type="Proteomes" id="UP000319931">
    <property type="component" value="Unassembled WGS sequence"/>
</dbReference>
<feature type="transmembrane region" description="Helical" evidence="1">
    <location>
        <begin position="66"/>
        <end position="88"/>
    </location>
</feature>
<keyword evidence="1" id="KW-0812">Transmembrane</keyword>
<accession>A0A502FI03</accession>
<comment type="caution">
    <text evidence="2">The sequence shown here is derived from an EMBL/GenBank/DDBJ whole genome shotgun (WGS) entry which is preliminary data.</text>
</comment>
<dbReference type="RefSeq" id="WP_140851944.1">
    <property type="nucleotide sequence ID" value="NZ_RCZC01000008.1"/>
</dbReference>
<feature type="transmembrane region" description="Helical" evidence="1">
    <location>
        <begin position="100"/>
        <end position="121"/>
    </location>
</feature>
<keyword evidence="1" id="KW-0472">Membrane</keyword>
<feature type="transmembrane region" description="Helical" evidence="1">
    <location>
        <begin position="39"/>
        <end position="60"/>
    </location>
</feature>
<organism evidence="2 3">
    <name type="scientific">Sphingomonas glacialis</name>
    <dbReference type="NCBI Taxonomy" id="658225"/>
    <lineage>
        <taxon>Bacteria</taxon>
        <taxon>Pseudomonadati</taxon>
        <taxon>Pseudomonadota</taxon>
        <taxon>Alphaproteobacteria</taxon>
        <taxon>Sphingomonadales</taxon>
        <taxon>Sphingomonadaceae</taxon>
        <taxon>Sphingomonas</taxon>
    </lineage>
</organism>